<dbReference type="AlphaFoldDB" id="A0A9R1CRU5"/>
<comment type="caution">
    <text evidence="1">The sequence shown here is derived from an EMBL/GenBank/DDBJ whole genome shotgun (WGS) entry which is preliminary data.</text>
</comment>
<keyword evidence="2" id="KW-1185">Reference proteome</keyword>
<name>A0A9R1CRU5_9EURY</name>
<dbReference type="RefSeq" id="WP_256030122.1">
    <property type="nucleotide sequence ID" value="NZ_JAHLKM010000016.1"/>
</dbReference>
<reference evidence="1" key="1">
    <citation type="journal article" date="2023" name="Front. Microbiol.">
        <title>Genomic-based phylogenetic and metabolic analyses of the genus Natronomonas, and description of Natronomonas aquatica sp. nov.</title>
        <authorList>
            <person name="Garcia-Roldan A."/>
            <person name="Duran-Viseras A."/>
            <person name="de la Haba R.R."/>
            <person name="Corral P."/>
            <person name="Sanchez-Porro C."/>
            <person name="Ventosa A."/>
        </authorList>
    </citation>
    <scope>NUCLEOTIDE SEQUENCE</scope>
    <source>
        <strain evidence="1">F2-12</strain>
    </source>
</reference>
<accession>A0A9R1CRU5</accession>
<dbReference type="Proteomes" id="UP001139494">
    <property type="component" value="Unassembled WGS sequence"/>
</dbReference>
<gene>
    <name evidence="1" type="ORF">KM295_11475</name>
</gene>
<protein>
    <submittedName>
        <fullName evidence="1">Uncharacterized protein</fullName>
    </submittedName>
</protein>
<evidence type="ECO:0000313" key="1">
    <source>
        <dbReference type="EMBL" id="MCQ4334088.1"/>
    </source>
</evidence>
<sequence length="103" mass="11008">MAFHAETDSPTDAADVTDRVAVTLPAVDEAEPRLLEEIEGFVATLSSLENWKHDTLGDILTRCERGPPTGEGPLHEGVSGLSTERVVSLGSRLTSRCPVASQH</sequence>
<evidence type="ECO:0000313" key="2">
    <source>
        <dbReference type="Proteomes" id="UP001139494"/>
    </source>
</evidence>
<organism evidence="1 2">
    <name type="scientific">Natronomonas aquatica</name>
    <dbReference type="NCBI Taxonomy" id="2841590"/>
    <lineage>
        <taxon>Archaea</taxon>
        <taxon>Methanobacteriati</taxon>
        <taxon>Methanobacteriota</taxon>
        <taxon>Stenosarchaea group</taxon>
        <taxon>Halobacteria</taxon>
        <taxon>Halobacteriales</taxon>
        <taxon>Natronomonadaceae</taxon>
        <taxon>Natronomonas</taxon>
    </lineage>
</organism>
<proteinExistence type="predicted"/>
<dbReference type="EMBL" id="JAHLKM010000016">
    <property type="protein sequence ID" value="MCQ4334088.1"/>
    <property type="molecule type" value="Genomic_DNA"/>
</dbReference>